<name>A0AA97JR48_EUBMA</name>
<feature type="compositionally biased region" description="Basic and acidic residues" evidence="1">
    <location>
        <begin position="189"/>
        <end position="209"/>
    </location>
</feature>
<evidence type="ECO:0000256" key="1">
    <source>
        <dbReference type="SAM" id="MobiDB-lite"/>
    </source>
</evidence>
<sequence>MNPAELEGIGAVEEMKPVELKGFVVVEEMQAPCEVPCKGDVKCEKKLDPKFDRPECVQFLVQGLDEHEVAWRVFTEIVEVAHKEVYPECCDYCGEIAFWQKYSCLRGDDDGDEEAEEMESVMDAAAEGQEAEPTKVQGPPRIQGLYRDLGKDEWAVATPEKVETDCSMYSASLPAVQALDAEEQGEFADPSRPDAEHKTTGDSRIKAEPETLGGVKEPLPSRAQTPEHPDKGEEERRPCVQALFPDVWDRPVDYNLLASHVCEKLSPGCCYRCGLVVLFQKDSCRDYTPSIDVTGLSVMEVKGADLCKFLELKLAEHAEKQIRHGDKETQGEHEEPEGVSPKNYTEL</sequence>
<gene>
    <name evidence="3" type="primary">LOC129334513</name>
</gene>
<evidence type="ECO:0000313" key="2">
    <source>
        <dbReference type="Proteomes" id="UP001190640"/>
    </source>
</evidence>
<accession>A0AA97JR48</accession>
<dbReference type="GeneID" id="129334513"/>
<dbReference type="RefSeq" id="XP_054842640.1">
    <property type="nucleotide sequence ID" value="XM_054986665.1"/>
</dbReference>
<dbReference type="KEGG" id="emc:129334513"/>
<feature type="compositionally biased region" description="Basic and acidic residues" evidence="1">
    <location>
        <begin position="225"/>
        <end position="236"/>
    </location>
</feature>
<dbReference type="Proteomes" id="UP001190640">
    <property type="component" value="Chromosome 8"/>
</dbReference>
<feature type="region of interest" description="Disordered" evidence="1">
    <location>
        <begin position="321"/>
        <end position="347"/>
    </location>
</feature>
<keyword evidence="2" id="KW-1185">Reference proteome</keyword>
<evidence type="ECO:0000313" key="3">
    <source>
        <dbReference type="RefSeq" id="XP_054842640.1"/>
    </source>
</evidence>
<dbReference type="AlphaFoldDB" id="A0AA97JR48"/>
<protein>
    <submittedName>
        <fullName evidence="3">Uncharacterized protein LOC129334513</fullName>
    </submittedName>
</protein>
<proteinExistence type="predicted"/>
<organism evidence="2 3">
    <name type="scientific">Eublepharis macularius</name>
    <name type="common">Leopard gecko</name>
    <name type="synonym">Cyrtodactylus macularius</name>
    <dbReference type="NCBI Taxonomy" id="481883"/>
    <lineage>
        <taxon>Eukaryota</taxon>
        <taxon>Metazoa</taxon>
        <taxon>Chordata</taxon>
        <taxon>Craniata</taxon>
        <taxon>Vertebrata</taxon>
        <taxon>Euteleostomi</taxon>
        <taxon>Lepidosauria</taxon>
        <taxon>Squamata</taxon>
        <taxon>Bifurcata</taxon>
        <taxon>Gekkota</taxon>
        <taxon>Eublepharidae</taxon>
        <taxon>Eublepharinae</taxon>
        <taxon>Eublepharis</taxon>
    </lineage>
</organism>
<feature type="compositionally biased region" description="Basic and acidic residues" evidence="1">
    <location>
        <begin position="321"/>
        <end position="333"/>
    </location>
</feature>
<feature type="region of interest" description="Disordered" evidence="1">
    <location>
        <begin position="181"/>
        <end position="236"/>
    </location>
</feature>
<reference evidence="3" key="1">
    <citation type="submission" date="2025-08" db="UniProtKB">
        <authorList>
            <consortium name="RefSeq"/>
        </authorList>
    </citation>
    <scope>IDENTIFICATION</scope>
    <source>
        <tissue evidence="3">Blood</tissue>
    </source>
</reference>